<reference evidence="10" key="1">
    <citation type="journal article" date="2015" name="Metab. Eng.">
        <title>Production of bioactive ginsenosides Rh2 and Rg3 by metabolically engineered yeasts.</title>
        <authorList>
            <person name="Wang P."/>
            <person name="Wei Y."/>
            <person name="Fan Y."/>
            <person name="Liu Q."/>
            <person name="Wei W."/>
            <person name="Yang C."/>
            <person name="Zhang L."/>
            <person name="Zhao G."/>
            <person name="Yue J."/>
            <person name="Yan X."/>
            <person name="Zhou Z."/>
        </authorList>
    </citation>
    <scope>NUCLEOTIDE SEQUENCE</scope>
</reference>
<keyword evidence="3 6" id="KW-0328">Glycosyltransferase</keyword>
<evidence type="ECO:0000256" key="3">
    <source>
        <dbReference type="ARBA" id="ARBA00022676"/>
    </source>
</evidence>
<dbReference type="GO" id="GO:0016114">
    <property type="term" value="P:terpenoid biosynthetic process"/>
    <property type="evidence" value="ECO:0007669"/>
    <property type="project" value="UniProtKB-UniPathway"/>
</dbReference>
<dbReference type="PANTHER" id="PTHR48044:SF29">
    <property type="entry name" value="GLYCOSYLTRANSFERASE"/>
    <property type="match status" value="1"/>
</dbReference>
<dbReference type="PROSITE" id="PS00375">
    <property type="entry name" value="UDPGT"/>
    <property type="match status" value="1"/>
</dbReference>
<evidence type="ECO:0000313" key="10">
    <source>
        <dbReference type="EMBL" id="AKA44581.1"/>
    </source>
</evidence>
<dbReference type="SMR" id="A0A0D5ZDC4"/>
<evidence type="ECO:0000256" key="7">
    <source>
        <dbReference type="RuleBase" id="RU362057"/>
    </source>
</evidence>
<comment type="pathway">
    <text evidence="1">Secondary metabolite biosynthesis; terpenoid biosynthesis.</text>
</comment>
<keyword evidence="8" id="KW-0175">Coiled coil</keyword>
<dbReference type="Pfam" id="PF26168">
    <property type="entry name" value="Glyco_transf_N"/>
    <property type="match status" value="1"/>
</dbReference>
<dbReference type="PANTHER" id="PTHR48044">
    <property type="entry name" value="GLYCOSYLTRANSFERASE"/>
    <property type="match status" value="1"/>
</dbReference>
<dbReference type="EMBL" id="KM401913">
    <property type="protein sequence ID" value="AKA44581.1"/>
    <property type="molecule type" value="mRNA"/>
</dbReference>
<keyword evidence="4 6" id="KW-0808">Transferase</keyword>
<evidence type="ECO:0000256" key="5">
    <source>
        <dbReference type="ARBA" id="ARBA00023229"/>
    </source>
</evidence>
<dbReference type="AlphaFoldDB" id="A0A0D5ZDC4"/>
<name>A0A0D5ZDC4_PANGI</name>
<evidence type="ECO:0000256" key="1">
    <source>
        <dbReference type="ARBA" id="ARBA00004721"/>
    </source>
</evidence>
<dbReference type="InterPro" id="IPR002213">
    <property type="entry name" value="UDP_glucos_trans"/>
</dbReference>
<evidence type="ECO:0000256" key="8">
    <source>
        <dbReference type="SAM" id="Coils"/>
    </source>
</evidence>
<organism evidence="10">
    <name type="scientific">Panax ginseng</name>
    <name type="common">Korean ginseng</name>
    <dbReference type="NCBI Taxonomy" id="4054"/>
    <lineage>
        <taxon>Eukaryota</taxon>
        <taxon>Viridiplantae</taxon>
        <taxon>Streptophyta</taxon>
        <taxon>Embryophyta</taxon>
        <taxon>Tracheophyta</taxon>
        <taxon>Spermatophyta</taxon>
        <taxon>Magnoliopsida</taxon>
        <taxon>eudicotyledons</taxon>
        <taxon>Gunneridae</taxon>
        <taxon>Pentapetalae</taxon>
        <taxon>asterids</taxon>
        <taxon>campanulids</taxon>
        <taxon>Apiales</taxon>
        <taxon>Araliaceae</taxon>
        <taxon>Panax</taxon>
    </lineage>
</organism>
<dbReference type="GO" id="GO:0016138">
    <property type="term" value="P:glycoside biosynthetic process"/>
    <property type="evidence" value="ECO:0007669"/>
    <property type="project" value="UniProtKB-ARBA"/>
</dbReference>
<comment type="similarity">
    <text evidence="2 6">Belongs to the UDP-glycosyltransferase family.</text>
</comment>
<dbReference type="SUPFAM" id="SSF53756">
    <property type="entry name" value="UDP-Glycosyltransferase/glycogen phosphorylase"/>
    <property type="match status" value="1"/>
</dbReference>
<accession>A0A0D5ZDC4</accession>
<dbReference type="Pfam" id="PF00201">
    <property type="entry name" value="UDPGT"/>
    <property type="match status" value="1"/>
</dbReference>
<evidence type="ECO:0000259" key="9">
    <source>
        <dbReference type="Pfam" id="PF26168"/>
    </source>
</evidence>
<evidence type="ECO:0000256" key="6">
    <source>
        <dbReference type="RuleBase" id="RU003718"/>
    </source>
</evidence>
<evidence type="ECO:0000256" key="4">
    <source>
        <dbReference type="ARBA" id="ARBA00022679"/>
    </source>
</evidence>
<feature type="coiled-coil region" evidence="8">
    <location>
        <begin position="403"/>
        <end position="438"/>
    </location>
</feature>
<dbReference type="InterPro" id="IPR035595">
    <property type="entry name" value="UDP_glycos_trans_CS"/>
</dbReference>
<proteinExistence type="evidence at transcript level"/>
<evidence type="ECO:0000256" key="2">
    <source>
        <dbReference type="ARBA" id="ARBA00009995"/>
    </source>
</evidence>
<sequence>MATQKCFRVLVFPWLAHGHISPFLELARKLIEKGNFFIYFCSTPINLISIKKKLSGDDHQNYTKSIQLVEHNLPTLPQLPPHYHTTDGLPPNLNPTLRKAFEMSKLSFPNTLNTLKPDLLICDDLFQWPEIVASSHGVPVVRFQTCSVTAASFLAHIFTNPDVTYPFPAIYLHEYETDQIRRCVDAVFESGREESRNLLVVNTSKAIEEKYFYYYSLLRGNTKIMPVGPLIQQAPNGDEDMKVIEWLDKKDPCSTVFVSFGSEYFMQKEEVEEMAHGLELSNVNFIWVFRAPVGAEKVKLPLGFVERVGGRGIVMEGWAPQARILGHSSIGGFVSHCGWNSVLETINFGVPIIGMPMKFEQPMNARLLSELGVCVEIVGDETRRFGREEVGNVIREVVGGKIGDDLRRKVKELGAKIKEKQEEEMDDVLDELVQICNKKKRTVVHHHHHH</sequence>
<dbReference type="Gene3D" id="3.40.50.2000">
    <property type="entry name" value="Glycogen Phosphorylase B"/>
    <property type="match status" value="2"/>
</dbReference>
<dbReference type="UniPathway" id="UPA00213"/>
<keyword evidence="5" id="KW-0414">Isoprene biosynthesis</keyword>
<protein>
    <recommendedName>
        <fullName evidence="7">Glycosyltransferase</fullName>
        <ecNumber evidence="7">2.4.1.-</ecNumber>
    </recommendedName>
</protein>
<dbReference type="EC" id="2.4.1.-" evidence="7"/>
<dbReference type="FunFam" id="3.40.50.2000:FF:000060">
    <property type="entry name" value="Glycosyltransferase"/>
    <property type="match status" value="1"/>
</dbReference>
<dbReference type="GO" id="GO:0008194">
    <property type="term" value="F:UDP-glycosyltransferase activity"/>
    <property type="evidence" value="ECO:0007669"/>
    <property type="project" value="InterPro"/>
</dbReference>
<dbReference type="InterPro" id="IPR058980">
    <property type="entry name" value="Glyco_transf_N"/>
</dbReference>
<dbReference type="CDD" id="cd03784">
    <property type="entry name" value="GT1_Gtf-like"/>
    <property type="match status" value="1"/>
</dbReference>
<feature type="domain" description="Glycosyltransferase N-terminal" evidence="9">
    <location>
        <begin position="9"/>
        <end position="231"/>
    </location>
</feature>